<dbReference type="Pfam" id="PF01153">
    <property type="entry name" value="Glypican"/>
    <property type="match status" value="1"/>
</dbReference>
<keyword evidence="7" id="KW-0472">Membrane</keyword>
<evidence type="ECO:0000256" key="9">
    <source>
        <dbReference type="ARBA" id="ARBA00023207"/>
    </source>
</evidence>
<sequence>LQFQDISPQRIEKEVEKSVQNFFVQLMPATFLCITTGPCKSVTQSYANCLQNNSPSWRAFYGTEPSKMSAALRHAILKYRLIESTIDKLHRSALEIEAINDSCVPRYTSVTYCAPICAAKQTPFEEPVGYCSEECKNAVRACLHESANEWDSSVVILRKLSAEFDKGFVEVRLFFKNPHFCSFR</sequence>
<evidence type="ECO:0000256" key="8">
    <source>
        <dbReference type="ARBA" id="ARBA00023180"/>
    </source>
</evidence>
<evidence type="ECO:0000256" key="10">
    <source>
        <dbReference type="ARBA" id="ARBA00023288"/>
    </source>
</evidence>
<keyword evidence="3" id="KW-1003">Cell membrane</keyword>
<dbReference type="InterPro" id="IPR001863">
    <property type="entry name" value="Glypican"/>
</dbReference>
<comment type="subcellular location">
    <subcellularLocation>
        <location evidence="1">Cell membrane</location>
        <topology evidence="1">Lipid-anchor</topology>
        <topology evidence="1">GPI-anchor</topology>
    </subcellularLocation>
</comment>
<keyword evidence="9" id="KW-0357">Heparan sulfate</keyword>
<evidence type="ECO:0000256" key="6">
    <source>
        <dbReference type="ARBA" id="ARBA00022974"/>
    </source>
</evidence>
<evidence type="ECO:0000256" key="7">
    <source>
        <dbReference type="ARBA" id="ARBA00023136"/>
    </source>
</evidence>
<evidence type="ECO:0000313" key="11">
    <source>
        <dbReference type="WBParaSite" id="GPUH_0001649801-mRNA-1"/>
    </source>
</evidence>
<name>A0A183E685_9BILA</name>
<dbReference type="GO" id="GO:0005886">
    <property type="term" value="C:plasma membrane"/>
    <property type="evidence" value="ECO:0007669"/>
    <property type="project" value="UniProtKB-SubCell"/>
</dbReference>
<comment type="similarity">
    <text evidence="2">Belongs to the glypican family.</text>
</comment>
<reference evidence="11" key="1">
    <citation type="submission" date="2016-06" db="UniProtKB">
        <authorList>
            <consortium name="WormBaseParasite"/>
        </authorList>
    </citation>
    <scope>IDENTIFICATION</scope>
</reference>
<organism evidence="11">
    <name type="scientific">Gongylonema pulchrum</name>
    <dbReference type="NCBI Taxonomy" id="637853"/>
    <lineage>
        <taxon>Eukaryota</taxon>
        <taxon>Metazoa</taxon>
        <taxon>Ecdysozoa</taxon>
        <taxon>Nematoda</taxon>
        <taxon>Chromadorea</taxon>
        <taxon>Rhabditida</taxon>
        <taxon>Spirurina</taxon>
        <taxon>Spiruromorpha</taxon>
        <taxon>Spiruroidea</taxon>
        <taxon>Gongylonematidae</taxon>
        <taxon>Gongylonema</taxon>
    </lineage>
</organism>
<proteinExistence type="inferred from homology"/>
<evidence type="ECO:0000256" key="4">
    <source>
        <dbReference type="ARBA" id="ARBA00022622"/>
    </source>
</evidence>
<accession>A0A183E685</accession>
<dbReference type="AlphaFoldDB" id="A0A183E685"/>
<dbReference type="GO" id="GO:0098552">
    <property type="term" value="C:side of membrane"/>
    <property type="evidence" value="ECO:0007669"/>
    <property type="project" value="UniProtKB-KW"/>
</dbReference>
<keyword evidence="8" id="KW-0325">Glycoprotein</keyword>
<evidence type="ECO:0000256" key="1">
    <source>
        <dbReference type="ARBA" id="ARBA00004609"/>
    </source>
</evidence>
<keyword evidence="4" id="KW-0336">GPI-anchor</keyword>
<evidence type="ECO:0000256" key="2">
    <source>
        <dbReference type="ARBA" id="ARBA00010260"/>
    </source>
</evidence>
<protein>
    <submittedName>
        <fullName evidence="11">FZ domain-containing protein</fullName>
    </submittedName>
</protein>
<evidence type="ECO:0000256" key="5">
    <source>
        <dbReference type="ARBA" id="ARBA00022729"/>
    </source>
</evidence>
<keyword evidence="6" id="KW-0654">Proteoglycan</keyword>
<keyword evidence="5" id="KW-0732">Signal</keyword>
<evidence type="ECO:0000256" key="3">
    <source>
        <dbReference type="ARBA" id="ARBA00022475"/>
    </source>
</evidence>
<dbReference type="GO" id="GO:0009966">
    <property type="term" value="P:regulation of signal transduction"/>
    <property type="evidence" value="ECO:0007669"/>
    <property type="project" value="InterPro"/>
</dbReference>
<keyword evidence="10" id="KW-0449">Lipoprotein</keyword>
<dbReference type="WBParaSite" id="GPUH_0001649801-mRNA-1">
    <property type="protein sequence ID" value="GPUH_0001649801-mRNA-1"/>
    <property type="gene ID" value="GPUH_0001649801"/>
</dbReference>